<dbReference type="InterPro" id="IPR029058">
    <property type="entry name" value="AB_hydrolase_fold"/>
</dbReference>
<dbReference type="PANTHER" id="PTHR31591">
    <property type="entry name" value="UPF0613 PROTEIN PB24D3.06C"/>
    <property type="match status" value="1"/>
</dbReference>
<dbReference type="OrthoDB" id="10034502at2759"/>
<accession>A0A6C1E8P8</accession>
<dbReference type="AlphaFoldDB" id="A0A6C1E8P8"/>
<dbReference type="InterPro" id="IPR013744">
    <property type="entry name" value="SidJ"/>
</dbReference>
<dbReference type="EMBL" id="CP049005">
    <property type="protein sequence ID" value="QID85525.1"/>
    <property type="molecule type" value="Genomic_DNA"/>
</dbReference>
<reference evidence="1 2" key="1">
    <citation type="journal article" date="2019" name="BMC Genomics">
        <title>Chromosome level assembly and comparative genome analysis confirm lager-brewing yeasts originated from a single hybridization.</title>
        <authorList>
            <person name="Salazar A.N."/>
            <person name="Gorter de Vries A.R."/>
            <person name="van den Broek M."/>
            <person name="Brouwers N."/>
            <person name="de la Torre Cortes P."/>
            <person name="Kuijpers N.G.A."/>
            <person name="Daran J.G."/>
            <person name="Abeel T."/>
        </authorList>
    </citation>
    <scope>NUCLEOTIDE SEQUENCE [LARGE SCALE GENOMIC DNA]</scope>
    <source>
        <strain evidence="1 2">CBS 1483</strain>
    </source>
</reference>
<dbReference type="PANTHER" id="PTHR31591:SF1">
    <property type="entry name" value="UPF0613 PROTEIN PB24D3.06C"/>
    <property type="match status" value="1"/>
</dbReference>
<evidence type="ECO:0000313" key="1">
    <source>
        <dbReference type="EMBL" id="QID85525.1"/>
    </source>
</evidence>
<dbReference type="Proteomes" id="UP000501346">
    <property type="component" value="Chromosome SeVIII-SeXV"/>
</dbReference>
<dbReference type="Gene3D" id="3.40.50.1820">
    <property type="entry name" value="alpha/beta hydrolase"/>
    <property type="match status" value="1"/>
</dbReference>
<proteinExistence type="predicted"/>
<sequence>MSSFEGILHRYTARNVAFEFAPTGRKKVLVMIGGMTDGLLTVPYATELAHTLEPHGYSVVNVQLTSSFLGFGTASLDKDVEELKSLVDFLKGAQGGRRETVVLMGHSTGSQDVMHYLLRHGNSVAAGIIQGSCSDRESFDQTIDQAFDPQLLATLTARARELVDAGHQNDLLSSEYSAYLFDTPVTAYRWCSLMEAGGDDDYFSSDLPAEALAASFGRLKTPLLVAYSENDQYVPPWVDKHALLARWRAATLPAVWSEYSGLVKGATHAVPEPAAQRRLFEMLVPFLTDFPRADC</sequence>
<evidence type="ECO:0000313" key="2">
    <source>
        <dbReference type="Proteomes" id="UP000501346"/>
    </source>
</evidence>
<dbReference type="Pfam" id="PF08538">
    <property type="entry name" value="DUF1749"/>
    <property type="match status" value="1"/>
</dbReference>
<organism evidence="1 2">
    <name type="scientific">Saccharomyces pastorianus</name>
    <name type="common">Lager yeast</name>
    <name type="synonym">Saccharomyces cerevisiae x Saccharomyces eubayanus</name>
    <dbReference type="NCBI Taxonomy" id="27292"/>
    <lineage>
        <taxon>Eukaryota</taxon>
        <taxon>Fungi</taxon>
        <taxon>Dikarya</taxon>
        <taxon>Ascomycota</taxon>
        <taxon>Saccharomycotina</taxon>
        <taxon>Saccharomycetes</taxon>
        <taxon>Saccharomycetales</taxon>
        <taxon>Saccharomycetaceae</taxon>
        <taxon>Saccharomyces</taxon>
    </lineage>
</organism>
<keyword evidence="2" id="KW-1185">Reference proteome</keyword>
<gene>
    <name evidence="1" type="ORF">GRS66_008105</name>
</gene>
<dbReference type="SUPFAM" id="SSF53474">
    <property type="entry name" value="alpha/beta-Hydrolases"/>
    <property type="match status" value="1"/>
</dbReference>
<name>A0A6C1E8P8_SACPS</name>
<protein>
    <submittedName>
        <fullName evidence="1">Uncharacterized protein</fullName>
    </submittedName>
</protein>